<dbReference type="KEGG" id="tasa:A1Q1_05854"/>
<name>J4U6E5_TRIAS</name>
<dbReference type="Proteomes" id="UP000002748">
    <property type="component" value="Unassembled WGS sequence"/>
</dbReference>
<protein>
    <submittedName>
        <fullName evidence="1">Uncharacterized protein</fullName>
    </submittedName>
</protein>
<accession>J4U6E5</accession>
<sequence>MRAEFERPLGLLRDFEKAAIEPCQHYNGNMARSGLQKEVLKMYKAGVKNAMSKSKEERPNFLLQLRYTFHNPPLTSRDYAAIEHKLRRFSYQLEMLQDPSVKKMHVNQDMQDWWANEVAKAKARAAKAALEKANTSS</sequence>
<evidence type="ECO:0000313" key="2">
    <source>
        <dbReference type="Proteomes" id="UP000002748"/>
    </source>
</evidence>
<dbReference type="HOGENOM" id="CLU_154777_1_0_1"/>
<dbReference type="VEuPathDB" id="FungiDB:A1Q1_05854"/>
<organism evidence="1 2">
    <name type="scientific">Trichosporon asahii var. asahii (strain ATCC 90039 / CBS 2479 / JCM 2466 / KCTC 7840 / NBRC 103889/ NCYC 2677 / UAMH 7654)</name>
    <name type="common">Yeast</name>
    <dbReference type="NCBI Taxonomy" id="1186058"/>
    <lineage>
        <taxon>Eukaryota</taxon>
        <taxon>Fungi</taxon>
        <taxon>Dikarya</taxon>
        <taxon>Basidiomycota</taxon>
        <taxon>Agaricomycotina</taxon>
        <taxon>Tremellomycetes</taxon>
        <taxon>Trichosporonales</taxon>
        <taxon>Trichosporonaceae</taxon>
        <taxon>Trichosporon</taxon>
    </lineage>
</organism>
<dbReference type="GeneID" id="25989366"/>
<evidence type="ECO:0000313" key="1">
    <source>
        <dbReference type="EMBL" id="EJT45705.1"/>
    </source>
</evidence>
<dbReference type="RefSeq" id="XP_014176538.1">
    <property type="nucleotide sequence ID" value="XM_014321063.1"/>
</dbReference>
<comment type="caution">
    <text evidence="1">The sequence shown here is derived from an EMBL/GenBank/DDBJ whole genome shotgun (WGS) entry which is preliminary data.</text>
</comment>
<proteinExistence type="predicted"/>
<gene>
    <name evidence="1" type="ORF">A1Q1_05854</name>
</gene>
<dbReference type="OrthoDB" id="273010at2759"/>
<dbReference type="AlphaFoldDB" id="J4U6E5"/>
<dbReference type="EMBL" id="ALBS01000322">
    <property type="protein sequence ID" value="EJT45705.1"/>
    <property type="molecule type" value="Genomic_DNA"/>
</dbReference>
<reference evidence="1 2" key="1">
    <citation type="journal article" date="2012" name="Eukaryot. Cell">
        <title>Draft genome sequence of CBS 2479, the standard type strain of Trichosporon asahii.</title>
        <authorList>
            <person name="Yang R.Y."/>
            <person name="Li H.T."/>
            <person name="Zhu H."/>
            <person name="Zhou G.P."/>
            <person name="Wang M."/>
            <person name="Wang L."/>
        </authorList>
    </citation>
    <scope>NUCLEOTIDE SEQUENCE [LARGE SCALE GENOMIC DNA]</scope>
    <source>
        <strain evidence="2">ATCC 90039 / CBS 2479 / JCM 2466 / KCTC 7840 / NCYC 2677 / UAMH 7654</strain>
    </source>
</reference>